<accession>A0A565CD56</accession>
<dbReference type="EMBL" id="CABITT030000007">
    <property type="protein sequence ID" value="VVB11502.1"/>
    <property type="molecule type" value="Genomic_DNA"/>
</dbReference>
<dbReference type="Proteomes" id="UP000489600">
    <property type="component" value="Unassembled WGS sequence"/>
</dbReference>
<evidence type="ECO:0000313" key="1">
    <source>
        <dbReference type="EMBL" id="VVB11502.1"/>
    </source>
</evidence>
<gene>
    <name evidence="1" type="ORF">ANE_LOCUS21946</name>
</gene>
<evidence type="ECO:0000313" key="2">
    <source>
        <dbReference type="Proteomes" id="UP000489600"/>
    </source>
</evidence>
<name>A0A565CD56_9BRAS</name>
<keyword evidence="2" id="KW-1185">Reference proteome</keyword>
<sequence length="148" mass="16448">MARISQRMKKISECDSSERNKWTSVFLSEKICKSNLSCSIAFFKAARTASASATKAEATRVITSESANVIVSSEFEVIYHHPKPQLSDFESQAPSMKQENPVECVCADCQDLASKIALRRTSLGVYLISSKISLFLAVHKNQNIQVNR</sequence>
<proteinExistence type="predicted"/>
<protein>
    <submittedName>
        <fullName evidence="1">Uncharacterized protein</fullName>
    </submittedName>
</protein>
<reference evidence="1" key="1">
    <citation type="submission" date="2019-07" db="EMBL/GenBank/DDBJ databases">
        <authorList>
            <person name="Dittberner H."/>
        </authorList>
    </citation>
    <scope>NUCLEOTIDE SEQUENCE [LARGE SCALE GENOMIC DNA]</scope>
</reference>
<organism evidence="1 2">
    <name type="scientific">Arabis nemorensis</name>
    <dbReference type="NCBI Taxonomy" id="586526"/>
    <lineage>
        <taxon>Eukaryota</taxon>
        <taxon>Viridiplantae</taxon>
        <taxon>Streptophyta</taxon>
        <taxon>Embryophyta</taxon>
        <taxon>Tracheophyta</taxon>
        <taxon>Spermatophyta</taxon>
        <taxon>Magnoliopsida</taxon>
        <taxon>eudicotyledons</taxon>
        <taxon>Gunneridae</taxon>
        <taxon>Pentapetalae</taxon>
        <taxon>rosids</taxon>
        <taxon>malvids</taxon>
        <taxon>Brassicales</taxon>
        <taxon>Brassicaceae</taxon>
        <taxon>Arabideae</taxon>
        <taxon>Arabis</taxon>
    </lineage>
</organism>
<comment type="caution">
    <text evidence="1">The sequence shown here is derived from an EMBL/GenBank/DDBJ whole genome shotgun (WGS) entry which is preliminary data.</text>
</comment>
<dbReference type="AlphaFoldDB" id="A0A565CD56"/>